<dbReference type="Proteomes" id="UP000070155">
    <property type="component" value="Unassembled WGS sequence"/>
</dbReference>
<evidence type="ECO:0008006" key="4">
    <source>
        <dbReference type="Google" id="ProtNLM"/>
    </source>
</evidence>
<organism evidence="2 3">
    <name type="scientific">candidate division MSBL1 archaeon SCGC-AAA259I07</name>
    <dbReference type="NCBI Taxonomy" id="1698266"/>
    <lineage>
        <taxon>Archaea</taxon>
        <taxon>Methanobacteriati</taxon>
        <taxon>Methanobacteriota</taxon>
        <taxon>candidate division MSBL1</taxon>
    </lineage>
</organism>
<keyword evidence="3" id="KW-1185">Reference proteome</keyword>
<evidence type="ECO:0000256" key="1">
    <source>
        <dbReference type="SAM" id="Coils"/>
    </source>
</evidence>
<keyword evidence="1" id="KW-0175">Coiled coil</keyword>
<evidence type="ECO:0000313" key="3">
    <source>
        <dbReference type="Proteomes" id="UP000070155"/>
    </source>
</evidence>
<dbReference type="InterPro" id="IPR011990">
    <property type="entry name" value="TPR-like_helical_dom_sf"/>
</dbReference>
<feature type="non-terminal residue" evidence="2">
    <location>
        <position position="1"/>
    </location>
</feature>
<accession>A0A133UJ43</accession>
<dbReference type="Pfam" id="PF13174">
    <property type="entry name" value="TPR_6"/>
    <property type="match status" value="1"/>
</dbReference>
<feature type="coiled-coil region" evidence="1">
    <location>
        <begin position="154"/>
        <end position="184"/>
    </location>
</feature>
<dbReference type="Gene3D" id="1.25.40.10">
    <property type="entry name" value="Tetratricopeptide repeat domain"/>
    <property type="match status" value="3"/>
</dbReference>
<proteinExistence type="predicted"/>
<dbReference type="SUPFAM" id="SSF48452">
    <property type="entry name" value="TPR-like"/>
    <property type="match status" value="1"/>
</dbReference>
<protein>
    <recommendedName>
        <fullName evidence="4">Tetratricopeptide repeat protein</fullName>
    </recommendedName>
</protein>
<dbReference type="AlphaFoldDB" id="A0A133UJ43"/>
<evidence type="ECO:0000313" key="2">
    <source>
        <dbReference type="EMBL" id="KXA94238.1"/>
    </source>
</evidence>
<reference evidence="2 3" key="1">
    <citation type="journal article" date="2016" name="Sci. Rep.">
        <title>Metabolic traits of an uncultured archaeal lineage -MSBL1- from brine pools of the Red Sea.</title>
        <authorList>
            <person name="Mwirichia R."/>
            <person name="Alam I."/>
            <person name="Rashid M."/>
            <person name="Vinu M."/>
            <person name="Ba-Alawi W."/>
            <person name="Anthony Kamau A."/>
            <person name="Kamanda Ngugi D."/>
            <person name="Goker M."/>
            <person name="Klenk H.P."/>
            <person name="Bajic V."/>
            <person name="Stingl U."/>
        </authorList>
    </citation>
    <scope>NUCLEOTIDE SEQUENCE [LARGE SCALE GENOMIC DNA]</scope>
    <source>
        <strain evidence="2">SCGC-AAA259I07</strain>
    </source>
</reference>
<dbReference type="EMBL" id="LHXQ01000061">
    <property type="protein sequence ID" value="KXA94238.1"/>
    <property type="molecule type" value="Genomic_DNA"/>
</dbReference>
<comment type="caution">
    <text evidence="2">The sequence shown here is derived from an EMBL/GenBank/DDBJ whole genome shotgun (WGS) entry which is preliminary data.</text>
</comment>
<name>A0A133UJ43_9EURY</name>
<dbReference type="InterPro" id="IPR019734">
    <property type="entry name" value="TPR_rpt"/>
</dbReference>
<gene>
    <name evidence="2" type="ORF">AKJ36_03225</name>
</gene>
<sequence>IREGKLDEGFDVFYELHHAFPDDEFLGATWAVSPGFIPEYVEEVGKSEFERSCKEIVEMAGESNKEEELEVFGLSLFNLSFYYRPKRGGIRDFLTEEATVCFDRSLKLGGEEGFLRYHLGLCHALLGNHETAIEHYDRVPKENFPWGPLAERSKRRSRMRLKKIKTLMEDAENLEKAEEAEREGDGEAELRHLEEVDNISHEFFNSGAIRVRKAELRIELGKNPALSALQKPIETDPDNEKIIKYLRETGARELERGEPAKAVEYFKLVPEKQANDELLKMHGEALEESKRYERAAARLGEVGKPDGEVLLSLARCHRQMNELEEEMADIRELFRRSDSIPALEEALRRASRVGEDREVLQLCERLLNRSKDNPVAREIKKNIQKKIEEERRKKYSRQKEKALQLYDDGKYEGAIDHLSGIPDKFIGNSARKVLAYSLREEGYLKRAANQYRKLPENPENLASEIHCLLMDGRREEASNRSSRLKDAISGIEDTPIRTFAGS</sequence>